<dbReference type="EMBL" id="JARKHX010000004">
    <property type="protein sequence ID" value="MDF4194907.1"/>
    <property type="molecule type" value="Genomic_DNA"/>
</dbReference>
<dbReference type="Proteomes" id="UP001222377">
    <property type="component" value="Unassembled WGS sequence"/>
</dbReference>
<accession>A0AAP4DIZ4</accession>
<name>A0AAP4DIZ4_BACAM</name>
<organism evidence="1 2">
    <name type="scientific">Bacillus amyloliquefaciens</name>
    <name type="common">Bacillus velezensis</name>
    <dbReference type="NCBI Taxonomy" id="1390"/>
    <lineage>
        <taxon>Bacteria</taxon>
        <taxon>Bacillati</taxon>
        <taxon>Bacillota</taxon>
        <taxon>Bacilli</taxon>
        <taxon>Bacillales</taxon>
        <taxon>Bacillaceae</taxon>
        <taxon>Bacillus</taxon>
        <taxon>Bacillus amyloliquefaciens group</taxon>
    </lineage>
</organism>
<evidence type="ECO:0000313" key="2">
    <source>
        <dbReference type="Proteomes" id="UP001222377"/>
    </source>
</evidence>
<reference evidence="1" key="1">
    <citation type="submission" date="2023-02" db="EMBL/GenBank/DDBJ databases">
        <title>Draft Whole-Genome Sequences of Bacillus Strains of Potential Probiotic for Poultry.</title>
        <authorList>
            <person name="Ma L.M."/>
            <person name="Lopez-Guerra N."/>
            <person name="Zhang G."/>
        </authorList>
    </citation>
    <scope>NUCLEOTIDE SEQUENCE</scope>
    <source>
        <strain evidence="1">OSU1013-24</strain>
    </source>
</reference>
<gene>
    <name evidence="1" type="ORF">PV946_14220</name>
</gene>
<proteinExistence type="predicted"/>
<dbReference type="AlphaFoldDB" id="A0AAP4DIZ4"/>
<comment type="caution">
    <text evidence="1">The sequence shown here is derived from an EMBL/GenBank/DDBJ whole genome shotgun (WGS) entry which is preliminary data.</text>
</comment>
<protein>
    <submittedName>
        <fullName evidence="1">Uncharacterized protein</fullName>
    </submittedName>
</protein>
<evidence type="ECO:0000313" key="1">
    <source>
        <dbReference type="EMBL" id="MDF4194907.1"/>
    </source>
</evidence>
<sequence length="235" mass="25977">MESVNKTAIDSASTVFEKVGEDYIGSKSRFGDILIGAPYSEAFVKAYANERKDVLVIPQTIEYTAFLHNEEMKKVATHGQAPIVSAQARRDEIVEQAKADVERLKENNRRWRAFNISLKINRNGRSVEAVAKKPNSRTAFYGIAKAVPSDCFNVHIGKAIALRRALGLKVPDEYLNAPQPTEVRVGDVVRSTVDKSKKYVIAKGEEAWSDGMAGLSSIVAKHGRIIDDSREEVGE</sequence>
<dbReference type="RefSeq" id="WP_021493467.1">
    <property type="nucleotide sequence ID" value="NZ_JARKHX010000004.1"/>
</dbReference>